<feature type="region of interest" description="Disordered" evidence="1">
    <location>
        <begin position="1033"/>
        <end position="1053"/>
    </location>
</feature>
<proteinExistence type="predicted"/>
<evidence type="ECO:0000313" key="3">
    <source>
        <dbReference type="EMBL" id="OSJ24014.1"/>
    </source>
</evidence>
<protein>
    <recommendedName>
        <fullName evidence="2">Amidohydrolase-related domain-containing protein</fullName>
    </recommendedName>
</protein>
<dbReference type="Pfam" id="PF01979">
    <property type="entry name" value="Amidohydro_1"/>
    <property type="match status" value="1"/>
</dbReference>
<organism evidence="3 4">
    <name type="scientific">Bradyrhizobium japonicum</name>
    <dbReference type="NCBI Taxonomy" id="375"/>
    <lineage>
        <taxon>Bacteria</taxon>
        <taxon>Pseudomonadati</taxon>
        <taxon>Pseudomonadota</taxon>
        <taxon>Alphaproteobacteria</taxon>
        <taxon>Hyphomicrobiales</taxon>
        <taxon>Nitrobacteraceae</taxon>
        <taxon>Bradyrhizobium</taxon>
    </lineage>
</organism>
<dbReference type="SUPFAM" id="SSF51556">
    <property type="entry name" value="Metallo-dependent hydrolases"/>
    <property type="match status" value="1"/>
</dbReference>
<dbReference type="InterPro" id="IPR011059">
    <property type="entry name" value="Metal-dep_hydrolase_composite"/>
</dbReference>
<dbReference type="InterPro" id="IPR006680">
    <property type="entry name" value="Amidohydro-rel"/>
</dbReference>
<dbReference type="InterPro" id="IPR006311">
    <property type="entry name" value="TAT_signal"/>
</dbReference>
<dbReference type="Gene3D" id="2.30.40.10">
    <property type="entry name" value="Urease, subunit C, domain 1"/>
    <property type="match status" value="1"/>
</dbReference>
<evidence type="ECO:0000313" key="4">
    <source>
        <dbReference type="Proteomes" id="UP000193335"/>
    </source>
</evidence>
<dbReference type="InterPro" id="IPR032466">
    <property type="entry name" value="Metal_Hydrolase"/>
</dbReference>
<evidence type="ECO:0000259" key="2">
    <source>
        <dbReference type="Pfam" id="PF01979"/>
    </source>
</evidence>
<sequence length="1053" mass="113536">MGGNEGDRTYSKGGSQMCQWCLCSNLSRPSRRRFLASIGASAAAVTLAGPAAFSASAVAQDVKDPPTRSITISTKEVTDPDVAVSPDGRWLVFTALGHLFQLPTTGGAAKQLTFGPYYDSAPAISPDGTSVAFISDRETLSQGNVFVLDIASGRIRRLTNEFWADRPAWSPDGKSIAFLSYELLGPTGDYWFVVPKGLRSQVRRVGVADGKVAVLSEPGFARAVAFLTDGRPVWSEVELDSEKEPAVSRLAVATQAGPPTTALMVEGVVDRIGADPGGLYLRLYEVASPLKNLFPQRERLAYLPLGRGRADQTVTGLLSGPERSAQGVEDRGEGARVYPAQLSNPMPRPAFGVANGSIYLGDRGKLWRVDAATGKRDEIAFSAEITFDFLPGSPPPAYTNRNPASPTSILTPRLAPDGASVIFTAGGFLWRQTFAGGETRRLLDTGGFEWGPAALSPDGKKLAYQLSEGADQQLRVVDLATGRNQVLISQPRTGRYQPAWSPDGTRLVYAYYEHRAHGPKVPCVYLADLASGKRRKLADGNPRWTPSPHFSGDGKSVYFTADGQVHRYPIETPGAGQPITEFTEFAADAQVSPDGKRLAFRRNDEIWMAPLGAHRVRQDETFRLSPRGGHNFAFTPDGASLVYSSGADVWLHPLKDGGQKQIPIQLKFSTEPPPPVLLRNVRVLDFKVGGFTEGTSLLVEDGRIQWIGSEAGHTLPANLNVVDGGGRFAIPGLFDVHTHTATPIHPQSARDVSHMELWIAYGVTSVGDMGSDLSTLNAWADRRTAFGAPVPRIFSYGSMIEAMPFIFGGSAFIASDEQAREVVRVEKGEGAVGLKSYFTLPWSLHHAIARAAVQEGLPVRAHAFAREEAIRGVLLGHEGVEHMLSVNMYYDDILKLFAAAGTRWTPTLPVMFAFIPEAAPVRTAMIDTVKRAYRNGVQLLPGTDSLNLRDEYGQAVHAELQNFAQAGIPPLEVLRIATQHSAAMVGADKLLGSLEPGKLADIVLLEGNPLDNIANTLTVWRVLLGGRVFEEPQPLTANGGEDVSTSDDPHSGH</sequence>
<reference evidence="3 4" key="1">
    <citation type="submission" date="2017-03" db="EMBL/GenBank/DDBJ databases">
        <title>Whole genome sequences of fourteen strains of Bradyrhizobium canariense and one strain of Bradyrhizobium japonicum isolated from Lupinus (Papilionoideae: Genisteae) species in Algeria.</title>
        <authorList>
            <person name="Crovadore J."/>
            <person name="Chekireb D."/>
            <person name="Brachmann A."/>
            <person name="Chablais R."/>
            <person name="Cochard B."/>
            <person name="Lefort F."/>
        </authorList>
    </citation>
    <scope>NUCLEOTIDE SEQUENCE [LARGE SCALE GENOMIC DNA]</scope>
    <source>
        <strain evidence="3 4">UBMA197</strain>
    </source>
</reference>
<dbReference type="InterPro" id="IPR051781">
    <property type="entry name" value="Metallo-dep_Hydrolase"/>
</dbReference>
<dbReference type="Proteomes" id="UP000193335">
    <property type="component" value="Unassembled WGS sequence"/>
</dbReference>
<feature type="domain" description="Amidohydrolase-related" evidence="2">
    <location>
        <begin position="729"/>
        <end position="1026"/>
    </location>
</feature>
<dbReference type="GO" id="GO:0016810">
    <property type="term" value="F:hydrolase activity, acting on carbon-nitrogen (but not peptide) bonds"/>
    <property type="evidence" value="ECO:0007669"/>
    <property type="project" value="InterPro"/>
</dbReference>
<dbReference type="PANTHER" id="PTHR43135:SF3">
    <property type="entry name" value="ALPHA-D-RIBOSE 1-METHYLPHOSPHONATE 5-TRIPHOSPHATE DIPHOSPHATASE"/>
    <property type="match status" value="1"/>
</dbReference>
<dbReference type="Pfam" id="PF07676">
    <property type="entry name" value="PD40"/>
    <property type="match status" value="3"/>
</dbReference>
<dbReference type="SUPFAM" id="SSF51338">
    <property type="entry name" value="Composite domain of metallo-dependent hydrolases"/>
    <property type="match status" value="1"/>
</dbReference>
<evidence type="ECO:0000256" key="1">
    <source>
        <dbReference type="SAM" id="MobiDB-lite"/>
    </source>
</evidence>
<dbReference type="InterPro" id="IPR011659">
    <property type="entry name" value="WD40"/>
</dbReference>
<dbReference type="AlphaFoldDB" id="A0A1Y2JAG9"/>
<dbReference type="EMBL" id="NAFL01000283">
    <property type="protein sequence ID" value="OSJ24014.1"/>
    <property type="molecule type" value="Genomic_DNA"/>
</dbReference>
<dbReference type="Gene3D" id="2.120.10.30">
    <property type="entry name" value="TolB, C-terminal domain"/>
    <property type="match status" value="3"/>
</dbReference>
<comment type="caution">
    <text evidence="3">The sequence shown here is derived from an EMBL/GenBank/DDBJ whole genome shotgun (WGS) entry which is preliminary data.</text>
</comment>
<dbReference type="InterPro" id="IPR011042">
    <property type="entry name" value="6-blade_b-propeller_TolB-like"/>
</dbReference>
<dbReference type="PROSITE" id="PS51318">
    <property type="entry name" value="TAT"/>
    <property type="match status" value="1"/>
</dbReference>
<dbReference type="SUPFAM" id="SSF69304">
    <property type="entry name" value="Tricorn protease N-terminal domain"/>
    <property type="match status" value="2"/>
</dbReference>
<dbReference type="PANTHER" id="PTHR43135">
    <property type="entry name" value="ALPHA-D-RIBOSE 1-METHYLPHOSPHONATE 5-TRIPHOSPHATE DIPHOSPHATASE"/>
    <property type="match status" value="1"/>
</dbReference>
<accession>A0A1Y2JAG9</accession>
<dbReference type="Gene3D" id="3.20.20.140">
    <property type="entry name" value="Metal-dependent hydrolases"/>
    <property type="match status" value="1"/>
</dbReference>
<name>A0A1Y2JAG9_BRAJP</name>
<gene>
    <name evidence="3" type="ORF">BSZ19_42915</name>
</gene>